<accession>A0A2P6N949</accession>
<dbReference type="PRINTS" id="PR00625">
    <property type="entry name" value="JDOMAIN"/>
</dbReference>
<dbReference type="OrthoDB" id="28605at2759"/>
<dbReference type="InterPro" id="IPR036869">
    <property type="entry name" value="J_dom_sf"/>
</dbReference>
<dbReference type="InterPro" id="IPR002939">
    <property type="entry name" value="DnaJ_C"/>
</dbReference>
<dbReference type="InterPro" id="IPR001623">
    <property type="entry name" value="DnaJ_domain"/>
</dbReference>
<feature type="domain" description="J" evidence="2">
    <location>
        <begin position="4"/>
        <end position="70"/>
    </location>
</feature>
<dbReference type="PROSITE" id="PS50076">
    <property type="entry name" value="DNAJ_2"/>
    <property type="match status" value="1"/>
</dbReference>
<dbReference type="Pfam" id="PF00226">
    <property type="entry name" value="DnaJ"/>
    <property type="match status" value="1"/>
</dbReference>
<dbReference type="Gene3D" id="1.10.287.110">
    <property type="entry name" value="DnaJ domain"/>
    <property type="match status" value="1"/>
</dbReference>
<evidence type="ECO:0000256" key="1">
    <source>
        <dbReference type="ARBA" id="ARBA00023186"/>
    </source>
</evidence>
<dbReference type="InParanoid" id="A0A2P6N949"/>
<dbReference type="InterPro" id="IPR008971">
    <property type="entry name" value="HSP40/DnaJ_pept-bd"/>
</dbReference>
<dbReference type="PROSITE" id="PS00636">
    <property type="entry name" value="DNAJ_1"/>
    <property type="match status" value="1"/>
</dbReference>
<dbReference type="InterPro" id="IPR051339">
    <property type="entry name" value="DnaJ_subfamily_B"/>
</dbReference>
<dbReference type="Pfam" id="PF01556">
    <property type="entry name" value="DnaJ_C"/>
    <property type="match status" value="1"/>
</dbReference>
<dbReference type="Gene3D" id="2.60.260.20">
    <property type="entry name" value="Urease metallochaperone UreE, N-terminal domain"/>
    <property type="match status" value="2"/>
</dbReference>
<dbReference type="SUPFAM" id="SSF46565">
    <property type="entry name" value="Chaperone J-domain"/>
    <property type="match status" value="1"/>
</dbReference>
<keyword evidence="1" id="KW-0143">Chaperone</keyword>
<dbReference type="GO" id="GO:0006457">
    <property type="term" value="P:protein folding"/>
    <property type="evidence" value="ECO:0007669"/>
    <property type="project" value="InterPro"/>
</dbReference>
<dbReference type="FunFam" id="2.60.260.20:FF:000015">
    <property type="entry name" value="Heat shock protein 40"/>
    <property type="match status" value="1"/>
</dbReference>
<dbReference type="GO" id="GO:0051082">
    <property type="term" value="F:unfolded protein binding"/>
    <property type="evidence" value="ECO:0007669"/>
    <property type="project" value="InterPro"/>
</dbReference>
<dbReference type="InterPro" id="IPR018253">
    <property type="entry name" value="DnaJ_domain_CS"/>
</dbReference>
<proteinExistence type="predicted"/>
<dbReference type="EMBL" id="MDYQ01000147">
    <property type="protein sequence ID" value="PRP80476.1"/>
    <property type="molecule type" value="Genomic_DNA"/>
</dbReference>
<evidence type="ECO:0000313" key="3">
    <source>
        <dbReference type="EMBL" id="PRP80476.1"/>
    </source>
</evidence>
<dbReference type="STRING" id="1890364.A0A2P6N949"/>
<dbReference type="Proteomes" id="UP000241769">
    <property type="component" value="Unassembled WGS sequence"/>
</dbReference>
<name>A0A2P6N949_9EUKA</name>
<evidence type="ECO:0000313" key="4">
    <source>
        <dbReference type="Proteomes" id="UP000241769"/>
    </source>
</evidence>
<evidence type="ECO:0000259" key="2">
    <source>
        <dbReference type="PROSITE" id="PS50076"/>
    </source>
</evidence>
<keyword evidence="4" id="KW-1185">Reference proteome</keyword>
<organism evidence="3 4">
    <name type="scientific">Planoprotostelium fungivorum</name>
    <dbReference type="NCBI Taxonomy" id="1890364"/>
    <lineage>
        <taxon>Eukaryota</taxon>
        <taxon>Amoebozoa</taxon>
        <taxon>Evosea</taxon>
        <taxon>Variosea</taxon>
        <taxon>Cavosteliida</taxon>
        <taxon>Cavosteliaceae</taxon>
        <taxon>Planoprotostelium</taxon>
    </lineage>
</organism>
<dbReference type="SMART" id="SM00271">
    <property type="entry name" value="DnaJ"/>
    <property type="match status" value="1"/>
</dbReference>
<comment type="caution">
    <text evidence="3">The sequence shown here is derived from an EMBL/GenBank/DDBJ whole genome shotgun (WGS) entry which is preliminary data.</text>
</comment>
<protein>
    <recommendedName>
        <fullName evidence="2">J domain-containing protein</fullName>
    </recommendedName>
</protein>
<dbReference type="AlphaFoldDB" id="A0A2P6N949"/>
<dbReference type="GO" id="GO:0051087">
    <property type="term" value="F:protein-folding chaperone binding"/>
    <property type="evidence" value="ECO:0007669"/>
    <property type="project" value="TreeGrafter"/>
</dbReference>
<sequence>MGKDYYAILGIQRTADESETRKAYKKLALQWHPDRNINNKEQAEVKFKEISEAYEVLIDKNKKEMYDLYGEEGLKGQPPPQNKPQNFSFGADPFRGQNNYTHRYTPSSADDIFAQFFQNMAGGGMGGFSRSPFMNGGPHFNPHHRFSGAKTEHNRFYQYEPRYTHTEEEEPPTPMKAGKGEPIQGNLICSLEELYLGTTKNVKMTKNIKDSSGRSVKTEKVFTIEVKKGWKEGTKITFPREGDIRPGEEPSDVVFYVKERMHEEYERHDNDLHLKIKIDLVDALRGRDTQISTLDGRKLKITSEGVITPQTRIVKKGEKGDLILTYDILFPAKMTEEQLQGVEKAIQGNGTTAENPSDANGGINLGSLWSGITSLVGKGDAGTAKM</sequence>
<dbReference type="CDD" id="cd06257">
    <property type="entry name" value="DnaJ"/>
    <property type="match status" value="1"/>
</dbReference>
<dbReference type="PANTHER" id="PTHR24078:SF553">
    <property type="entry name" value="DNAJ HOMOLOG SUBFAMILY B MEMBER 5"/>
    <property type="match status" value="1"/>
</dbReference>
<gene>
    <name evidence="3" type="ORF">PROFUN_11698</name>
</gene>
<dbReference type="GO" id="GO:0005829">
    <property type="term" value="C:cytosol"/>
    <property type="evidence" value="ECO:0007669"/>
    <property type="project" value="TreeGrafter"/>
</dbReference>
<dbReference type="PANTHER" id="PTHR24078">
    <property type="entry name" value="DNAJ HOMOLOG SUBFAMILY C MEMBER"/>
    <property type="match status" value="1"/>
</dbReference>
<dbReference type="SUPFAM" id="SSF49493">
    <property type="entry name" value="HSP40/DnaJ peptide-binding domain"/>
    <property type="match status" value="2"/>
</dbReference>
<dbReference type="CDD" id="cd10747">
    <property type="entry name" value="DnaJ_C"/>
    <property type="match status" value="1"/>
</dbReference>
<reference evidence="3 4" key="1">
    <citation type="journal article" date="2018" name="Genome Biol. Evol.">
        <title>Multiple Roots of Fruiting Body Formation in Amoebozoa.</title>
        <authorList>
            <person name="Hillmann F."/>
            <person name="Forbes G."/>
            <person name="Novohradska S."/>
            <person name="Ferling I."/>
            <person name="Riege K."/>
            <person name="Groth M."/>
            <person name="Westermann M."/>
            <person name="Marz M."/>
            <person name="Spaller T."/>
            <person name="Winckler T."/>
            <person name="Schaap P."/>
            <person name="Glockner G."/>
        </authorList>
    </citation>
    <scope>NUCLEOTIDE SEQUENCE [LARGE SCALE GENOMIC DNA]</scope>
    <source>
        <strain evidence="3 4">Jena</strain>
    </source>
</reference>